<dbReference type="InterPro" id="IPR018152">
    <property type="entry name" value="SOD_Cu/Zn_BS"/>
</dbReference>
<reference evidence="5 6" key="1">
    <citation type="submission" date="2021-03" db="EMBL/GenBank/DDBJ databases">
        <title>Identification of novel Bacillus strains.</title>
        <authorList>
            <person name="Xiao Z."/>
            <person name="Li Y."/>
            <person name="Shen J."/>
        </authorList>
    </citation>
    <scope>NUCLEOTIDE SEQUENCE [LARGE SCALE GENOMIC DNA]</scope>
    <source>
        <strain evidence="5 6">SY8</strain>
    </source>
</reference>
<dbReference type="InterPro" id="IPR036423">
    <property type="entry name" value="SOD-like_Cu/Zn_dom_sf"/>
</dbReference>
<organism evidence="5 6">
    <name type="scientific">Bacillus arachidis</name>
    <dbReference type="NCBI Taxonomy" id="2819290"/>
    <lineage>
        <taxon>Bacteria</taxon>
        <taxon>Bacillati</taxon>
        <taxon>Bacillota</taxon>
        <taxon>Bacilli</taxon>
        <taxon>Bacillales</taxon>
        <taxon>Bacillaceae</taxon>
        <taxon>Bacillus</taxon>
    </lineage>
</organism>
<keyword evidence="3" id="KW-0560">Oxidoreductase</keyword>
<dbReference type="EMBL" id="JAGDQJ010000001">
    <property type="protein sequence ID" value="MBO1623655.1"/>
    <property type="molecule type" value="Genomic_DNA"/>
</dbReference>
<dbReference type="RefSeq" id="WP_208016412.1">
    <property type="nucleotide sequence ID" value="NZ_JAGDQJ010000001.1"/>
</dbReference>
<sequence>MKKQLLFVFCLLFLMAGCDKGKPKEIDVKLYNASGDKVGTVKMVQKTNGVKISIKAEGFTPGEHGLHIHDIGECKAPRFISAGDHFNLDKKKKHGLMNPKGAENGDLPNVIADDKGAIKADIEAPNISLEEGKTTLHRKDGASIIITENADDGMTQPAGNSGNRIACGVIVEKASAAKKK</sequence>
<dbReference type="SUPFAM" id="SSF49329">
    <property type="entry name" value="Cu,Zn superoxide dismutase-like"/>
    <property type="match status" value="1"/>
</dbReference>
<comment type="cofactor">
    <cofactor evidence="3">
        <name>Cu cation</name>
        <dbReference type="ChEBI" id="CHEBI:23378"/>
    </cofactor>
    <text evidence="3">Binds 1 copper ion per subunit.</text>
</comment>
<name>A0ABS3NSW8_9BACI</name>
<evidence type="ECO:0000256" key="2">
    <source>
        <dbReference type="ARBA" id="ARBA00024900"/>
    </source>
</evidence>
<accession>A0ABS3NSW8</accession>
<evidence type="ECO:0000259" key="4">
    <source>
        <dbReference type="Pfam" id="PF00080"/>
    </source>
</evidence>
<evidence type="ECO:0000313" key="6">
    <source>
        <dbReference type="Proteomes" id="UP000677611"/>
    </source>
</evidence>
<comment type="function">
    <text evidence="2">Destroys radicals which are normally produced within the cells and which are toxic to biological systems. May play a role in favoring mycobacterial survival in phagocytes.</text>
</comment>
<gene>
    <name evidence="5" type="ORF">J4P90_00060</name>
</gene>
<evidence type="ECO:0000256" key="1">
    <source>
        <dbReference type="ARBA" id="ARBA00010457"/>
    </source>
</evidence>
<keyword evidence="6" id="KW-1185">Reference proteome</keyword>
<dbReference type="CDD" id="cd00305">
    <property type="entry name" value="Cu-Zn_Superoxide_Dismutase"/>
    <property type="match status" value="1"/>
</dbReference>
<dbReference type="InterPro" id="IPR001424">
    <property type="entry name" value="SOD_Cu_Zn_dom"/>
</dbReference>
<dbReference type="Gene3D" id="2.60.40.200">
    <property type="entry name" value="Superoxide dismutase, copper/zinc binding domain"/>
    <property type="match status" value="1"/>
</dbReference>
<protein>
    <recommendedName>
        <fullName evidence="3">Superoxide dismutase [Cu-Zn]</fullName>
        <ecNumber evidence="3">1.15.1.1</ecNumber>
    </recommendedName>
</protein>
<keyword evidence="3" id="KW-0862">Zinc</keyword>
<dbReference type="Proteomes" id="UP000677611">
    <property type="component" value="Unassembled WGS sequence"/>
</dbReference>
<comment type="catalytic activity">
    <reaction evidence="3">
        <text>2 superoxide + 2 H(+) = H2O2 + O2</text>
        <dbReference type="Rhea" id="RHEA:20696"/>
        <dbReference type="ChEBI" id="CHEBI:15378"/>
        <dbReference type="ChEBI" id="CHEBI:15379"/>
        <dbReference type="ChEBI" id="CHEBI:16240"/>
        <dbReference type="ChEBI" id="CHEBI:18421"/>
        <dbReference type="EC" id="1.15.1.1"/>
    </reaction>
</comment>
<dbReference type="EC" id="1.15.1.1" evidence="3"/>
<dbReference type="PANTHER" id="PTHR10003">
    <property type="entry name" value="SUPEROXIDE DISMUTASE CU-ZN -RELATED"/>
    <property type="match status" value="1"/>
</dbReference>
<comment type="caution">
    <text evidence="5">The sequence shown here is derived from an EMBL/GenBank/DDBJ whole genome shotgun (WGS) entry which is preliminary data.</text>
</comment>
<dbReference type="Pfam" id="PF00080">
    <property type="entry name" value="Sod_Cu"/>
    <property type="match status" value="1"/>
</dbReference>
<keyword evidence="3" id="KW-0479">Metal-binding</keyword>
<evidence type="ECO:0000256" key="3">
    <source>
        <dbReference type="RuleBase" id="RU000393"/>
    </source>
</evidence>
<evidence type="ECO:0000313" key="5">
    <source>
        <dbReference type="EMBL" id="MBO1623655.1"/>
    </source>
</evidence>
<comment type="cofactor">
    <cofactor evidence="3">
        <name>Zn(2+)</name>
        <dbReference type="ChEBI" id="CHEBI:29105"/>
    </cofactor>
    <text evidence="3">Binds 1 zinc ion per subunit.</text>
</comment>
<comment type="similarity">
    <text evidence="1 3">Belongs to the Cu-Zn superoxide dismutase family.</text>
</comment>
<dbReference type="InterPro" id="IPR024134">
    <property type="entry name" value="SOD_Cu/Zn_/chaperone"/>
</dbReference>
<dbReference type="PROSITE" id="PS51257">
    <property type="entry name" value="PROKAR_LIPOPROTEIN"/>
    <property type="match status" value="1"/>
</dbReference>
<proteinExistence type="inferred from homology"/>
<keyword evidence="3" id="KW-0186">Copper</keyword>
<feature type="domain" description="Superoxide dismutase copper/zinc binding" evidence="4">
    <location>
        <begin position="39"/>
        <end position="170"/>
    </location>
</feature>
<dbReference type="PROSITE" id="PS00332">
    <property type="entry name" value="SOD_CU_ZN_2"/>
    <property type="match status" value="1"/>
</dbReference>